<organism evidence="1 2">
    <name type="scientific">Neophaeococcomyces mojaviensis</name>
    <dbReference type="NCBI Taxonomy" id="3383035"/>
    <lineage>
        <taxon>Eukaryota</taxon>
        <taxon>Fungi</taxon>
        <taxon>Dikarya</taxon>
        <taxon>Ascomycota</taxon>
        <taxon>Pezizomycotina</taxon>
        <taxon>Eurotiomycetes</taxon>
        <taxon>Chaetothyriomycetidae</taxon>
        <taxon>Chaetothyriales</taxon>
        <taxon>Chaetothyriales incertae sedis</taxon>
        <taxon>Neophaeococcomyces</taxon>
    </lineage>
</organism>
<dbReference type="EMBL" id="JAPDRQ010000019">
    <property type="protein sequence ID" value="KAJ9661939.1"/>
    <property type="molecule type" value="Genomic_DNA"/>
</dbReference>
<reference evidence="1" key="1">
    <citation type="submission" date="2022-10" db="EMBL/GenBank/DDBJ databases">
        <title>Culturing micro-colonial fungi from biological soil crusts in the Mojave desert and describing Neophaeococcomyces mojavensis, and introducing the new genera and species Taxawa tesnikishii.</title>
        <authorList>
            <person name="Kurbessoian T."/>
            <person name="Stajich J.E."/>
        </authorList>
    </citation>
    <scope>NUCLEOTIDE SEQUENCE</scope>
    <source>
        <strain evidence="1">JES_112</strain>
    </source>
</reference>
<accession>A0ACC3AH90</accession>
<keyword evidence="2" id="KW-1185">Reference proteome</keyword>
<gene>
    <name evidence="1" type="ORF">H2198_001691</name>
</gene>
<evidence type="ECO:0000313" key="1">
    <source>
        <dbReference type="EMBL" id="KAJ9661939.1"/>
    </source>
</evidence>
<dbReference type="Proteomes" id="UP001172386">
    <property type="component" value="Unassembled WGS sequence"/>
</dbReference>
<sequence>MLKTVEESSFPSADPKEHILRDLGANALELLPLTDSKKRSEWGYAPAHYFALDYDLGMPDQTASTDFANVSQKCLDNKIRLIADTVMAFGYDPYGYINFETFHTVIGENPDKGDSDNWKSSRDWEPRKNWGGRLWRYNRDVKTYNPENGKKTKFTPARMFHRAHLAWWMSHYILGGFRLDSIENVSNWEFLREFRSDAYRHFKPIYGQDADIRDRFLIIGEELSMPIDLVQGPRKQADALWNEGFQQRVRAAIVGEGWRDNFEWTVKKMIDCTLLNFGGKALNYGGKVINYITSHDTENYRKERLCDFLDEFHLNTEEKKQRSKLAFACLLTSIGIPMIFEGEEFCDEGDQPLKDPYKQRDPVNWKRKNDPWRTDVFNCVSRLVKLRKESPALTNLTKGSTSFIHMDFDYSRRIMAWVRRAKRNGGTGGDLGSMVVVVANFSDEKTPGPVYHINGWPAKSEEQEWYEVIADHKSPDAGTETLRAWDVKVYKLVTG</sequence>
<name>A0ACC3AH90_9EURO</name>
<comment type="caution">
    <text evidence="1">The sequence shown here is derived from an EMBL/GenBank/DDBJ whole genome shotgun (WGS) entry which is preliminary data.</text>
</comment>
<evidence type="ECO:0000313" key="2">
    <source>
        <dbReference type="Proteomes" id="UP001172386"/>
    </source>
</evidence>
<proteinExistence type="predicted"/>
<protein>
    <submittedName>
        <fullName evidence="1">Uncharacterized protein</fullName>
    </submittedName>
</protein>